<dbReference type="AlphaFoldDB" id="A0A2G2YFB7"/>
<feature type="region of interest" description="Disordered" evidence="1">
    <location>
        <begin position="1"/>
        <end position="24"/>
    </location>
</feature>
<evidence type="ECO:0000313" key="2">
    <source>
        <dbReference type="EMBL" id="PHT68442.1"/>
    </source>
</evidence>
<protein>
    <submittedName>
        <fullName evidence="2">Uncharacterized protein</fullName>
    </submittedName>
</protein>
<evidence type="ECO:0000313" key="3">
    <source>
        <dbReference type="Proteomes" id="UP000222542"/>
    </source>
</evidence>
<dbReference type="Proteomes" id="UP000222542">
    <property type="component" value="Unassembled WGS sequence"/>
</dbReference>
<evidence type="ECO:0000256" key="1">
    <source>
        <dbReference type="SAM" id="MobiDB-lite"/>
    </source>
</evidence>
<accession>A0A2G2YFB7</accession>
<reference evidence="2 3" key="2">
    <citation type="journal article" date="2017" name="Genome Biol.">
        <title>New reference genome sequences of hot pepper reveal the massive evolution of plant disease-resistance genes by retroduplication.</title>
        <authorList>
            <person name="Kim S."/>
            <person name="Park J."/>
            <person name="Yeom S.I."/>
            <person name="Kim Y.M."/>
            <person name="Seo E."/>
            <person name="Kim K.T."/>
            <person name="Kim M.S."/>
            <person name="Lee J.M."/>
            <person name="Cheong K."/>
            <person name="Shin H.S."/>
            <person name="Kim S.B."/>
            <person name="Han K."/>
            <person name="Lee J."/>
            <person name="Park M."/>
            <person name="Lee H.A."/>
            <person name="Lee H.Y."/>
            <person name="Lee Y."/>
            <person name="Oh S."/>
            <person name="Lee J.H."/>
            <person name="Choi E."/>
            <person name="Choi E."/>
            <person name="Lee S.E."/>
            <person name="Jeon J."/>
            <person name="Kim H."/>
            <person name="Choi G."/>
            <person name="Song H."/>
            <person name="Lee J."/>
            <person name="Lee S.C."/>
            <person name="Kwon J.K."/>
            <person name="Lee H.Y."/>
            <person name="Koo N."/>
            <person name="Hong Y."/>
            <person name="Kim R.W."/>
            <person name="Kang W.H."/>
            <person name="Huh J.H."/>
            <person name="Kang B.C."/>
            <person name="Yang T.J."/>
            <person name="Lee Y.H."/>
            <person name="Bennetzen J.L."/>
            <person name="Choi D."/>
        </authorList>
    </citation>
    <scope>NUCLEOTIDE SEQUENCE [LARGE SCALE GENOMIC DNA]</scope>
    <source>
        <strain evidence="3">cv. CM334</strain>
    </source>
</reference>
<gene>
    <name evidence="2" type="ORF">T459_27929</name>
</gene>
<dbReference type="EMBL" id="AYRZ02000011">
    <property type="protein sequence ID" value="PHT68442.1"/>
    <property type="molecule type" value="Genomic_DNA"/>
</dbReference>
<keyword evidence="3" id="KW-1185">Reference proteome</keyword>
<proteinExistence type="predicted"/>
<sequence length="71" mass="8078">MMMSEDACVQDVKKKEDNLSSSNEEDEWDKLLRVRYCSGILLYLFDGARTQADDLEFFKSPLAPQDSSGIP</sequence>
<dbReference type="Gramene" id="PHT68442">
    <property type="protein sequence ID" value="PHT68442"/>
    <property type="gene ID" value="T459_27929"/>
</dbReference>
<organism evidence="2 3">
    <name type="scientific">Capsicum annuum</name>
    <name type="common">Capsicum pepper</name>
    <dbReference type="NCBI Taxonomy" id="4072"/>
    <lineage>
        <taxon>Eukaryota</taxon>
        <taxon>Viridiplantae</taxon>
        <taxon>Streptophyta</taxon>
        <taxon>Embryophyta</taxon>
        <taxon>Tracheophyta</taxon>
        <taxon>Spermatophyta</taxon>
        <taxon>Magnoliopsida</taxon>
        <taxon>eudicotyledons</taxon>
        <taxon>Gunneridae</taxon>
        <taxon>Pentapetalae</taxon>
        <taxon>asterids</taxon>
        <taxon>lamiids</taxon>
        <taxon>Solanales</taxon>
        <taxon>Solanaceae</taxon>
        <taxon>Solanoideae</taxon>
        <taxon>Capsiceae</taxon>
        <taxon>Capsicum</taxon>
    </lineage>
</organism>
<name>A0A2G2YFB7_CAPAN</name>
<reference evidence="2 3" key="1">
    <citation type="journal article" date="2014" name="Nat. Genet.">
        <title>Genome sequence of the hot pepper provides insights into the evolution of pungency in Capsicum species.</title>
        <authorList>
            <person name="Kim S."/>
            <person name="Park M."/>
            <person name="Yeom S.I."/>
            <person name="Kim Y.M."/>
            <person name="Lee J.M."/>
            <person name="Lee H.A."/>
            <person name="Seo E."/>
            <person name="Choi J."/>
            <person name="Cheong K."/>
            <person name="Kim K.T."/>
            <person name="Jung K."/>
            <person name="Lee G.W."/>
            <person name="Oh S.K."/>
            <person name="Bae C."/>
            <person name="Kim S.B."/>
            <person name="Lee H.Y."/>
            <person name="Kim S.Y."/>
            <person name="Kim M.S."/>
            <person name="Kang B.C."/>
            <person name="Jo Y.D."/>
            <person name="Yang H.B."/>
            <person name="Jeong H.J."/>
            <person name="Kang W.H."/>
            <person name="Kwon J.K."/>
            <person name="Shin C."/>
            <person name="Lim J.Y."/>
            <person name="Park J.H."/>
            <person name="Huh J.H."/>
            <person name="Kim J.S."/>
            <person name="Kim B.D."/>
            <person name="Cohen O."/>
            <person name="Paran I."/>
            <person name="Suh M.C."/>
            <person name="Lee S.B."/>
            <person name="Kim Y.K."/>
            <person name="Shin Y."/>
            <person name="Noh S.J."/>
            <person name="Park J."/>
            <person name="Seo Y.S."/>
            <person name="Kwon S.Y."/>
            <person name="Kim H.A."/>
            <person name="Park J.M."/>
            <person name="Kim H.J."/>
            <person name="Choi S.B."/>
            <person name="Bosland P.W."/>
            <person name="Reeves G."/>
            <person name="Jo S.H."/>
            <person name="Lee B.W."/>
            <person name="Cho H.T."/>
            <person name="Choi H.S."/>
            <person name="Lee M.S."/>
            <person name="Yu Y."/>
            <person name="Do Choi Y."/>
            <person name="Park B.S."/>
            <person name="van Deynze A."/>
            <person name="Ashrafi H."/>
            <person name="Hill T."/>
            <person name="Kim W.T."/>
            <person name="Pai H.S."/>
            <person name="Ahn H.K."/>
            <person name="Yeam I."/>
            <person name="Giovannoni J.J."/>
            <person name="Rose J.K."/>
            <person name="Sorensen I."/>
            <person name="Lee S.J."/>
            <person name="Kim R.W."/>
            <person name="Choi I.Y."/>
            <person name="Choi B.S."/>
            <person name="Lim J.S."/>
            <person name="Lee Y.H."/>
            <person name="Choi D."/>
        </authorList>
    </citation>
    <scope>NUCLEOTIDE SEQUENCE [LARGE SCALE GENOMIC DNA]</scope>
    <source>
        <strain evidence="3">cv. CM334</strain>
    </source>
</reference>
<comment type="caution">
    <text evidence="2">The sequence shown here is derived from an EMBL/GenBank/DDBJ whole genome shotgun (WGS) entry which is preliminary data.</text>
</comment>